<gene>
    <name evidence="1" type="ORF">FWK35_00009324</name>
</gene>
<name>A0A6G0Z0U9_APHCR</name>
<dbReference type="EMBL" id="VUJU01001803">
    <property type="protein sequence ID" value="KAF0763776.1"/>
    <property type="molecule type" value="Genomic_DNA"/>
</dbReference>
<evidence type="ECO:0000313" key="2">
    <source>
        <dbReference type="Proteomes" id="UP000478052"/>
    </source>
</evidence>
<reference evidence="1 2" key="1">
    <citation type="submission" date="2019-08" db="EMBL/GenBank/DDBJ databases">
        <title>Whole genome of Aphis craccivora.</title>
        <authorList>
            <person name="Voronova N.V."/>
            <person name="Shulinski R.S."/>
            <person name="Bandarenka Y.V."/>
            <person name="Zhorov D.G."/>
            <person name="Warner D."/>
        </authorList>
    </citation>
    <scope>NUCLEOTIDE SEQUENCE [LARGE SCALE GENOMIC DNA]</scope>
    <source>
        <strain evidence="1">180601</strain>
        <tissue evidence="1">Whole Body</tissue>
    </source>
</reference>
<dbReference type="Proteomes" id="UP000478052">
    <property type="component" value="Unassembled WGS sequence"/>
</dbReference>
<dbReference type="AlphaFoldDB" id="A0A6G0Z0U9"/>
<comment type="caution">
    <text evidence="1">The sequence shown here is derived from an EMBL/GenBank/DDBJ whole genome shotgun (WGS) entry which is preliminary data.</text>
</comment>
<evidence type="ECO:0000313" key="1">
    <source>
        <dbReference type="EMBL" id="KAF0763776.1"/>
    </source>
</evidence>
<organism evidence="1 2">
    <name type="scientific">Aphis craccivora</name>
    <name type="common">Cowpea aphid</name>
    <dbReference type="NCBI Taxonomy" id="307492"/>
    <lineage>
        <taxon>Eukaryota</taxon>
        <taxon>Metazoa</taxon>
        <taxon>Ecdysozoa</taxon>
        <taxon>Arthropoda</taxon>
        <taxon>Hexapoda</taxon>
        <taxon>Insecta</taxon>
        <taxon>Pterygota</taxon>
        <taxon>Neoptera</taxon>
        <taxon>Paraneoptera</taxon>
        <taxon>Hemiptera</taxon>
        <taxon>Sternorrhyncha</taxon>
        <taxon>Aphidomorpha</taxon>
        <taxon>Aphidoidea</taxon>
        <taxon>Aphididae</taxon>
        <taxon>Aphidini</taxon>
        <taxon>Aphis</taxon>
        <taxon>Aphis</taxon>
    </lineage>
</organism>
<accession>A0A6G0Z0U9</accession>
<sequence length="31" mass="3566">MSSKIMKVLKVQDSSIHLTFQISFGSFVFFL</sequence>
<keyword evidence="2" id="KW-1185">Reference proteome</keyword>
<proteinExistence type="predicted"/>
<protein>
    <submittedName>
        <fullName evidence="1">Uncharacterized protein</fullName>
    </submittedName>
</protein>